<reference evidence="6" key="2">
    <citation type="submission" date="2025-08" db="UniProtKB">
        <authorList>
            <consortium name="Ensembl"/>
        </authorList>
    </citation>
    <scope>IDENTIFICATION</scope>
</reference>
<dbReference type="PANTHER" id="PTHR11199">
    <property type="entry name" value="STROMAL ANTIGEN"/>
    <property type="match status" value="1"/>
</dbReference>
<feature type="region of interest" description="Disordered" evidence="4">
    <location>
        <begin position="1"/>
        <end position="99"/>
    </location>
</feature>
<accession>W5N699</accession>
<dbReference type="GO" id="GO:0007062">
    <property type="term" value="P:sister chromatid cohesion"/>
    <property type="evidence" value="ECO:0007669"/>
    <property type="project" value="UniProtKB-UniRule"/>
</dbReference>
<dbReference type="PROSITE" id="PS51425">
    <property type="entry name" value="SCD"/>
    <property type="match status" value="1"/>
</dbReference>
<reference evidence="7" key="1">
    <citation type="submission" date="2011-12" db="EMBL/GenBank/DDBJ databases">
        <title>The Draft Genome of Lepisosteus oculatus.</title>
        <authorList>
            <consortium name="The Broad Institute Genome Assembly &amp; Analysis Group"/>
            <consortium name="Computational R&amp;D Group"/>
            <consortium name="and Sequencing Platform"/>
            <person name="Di Palma F."/>
            <person name="Alfoldi J."/>
            <person name="Johnson J."/>
            <person name="Berlin A."/>
            <person name="Gnerre S."/>
            <person name="Jaffe D."/>
            <person name="MacCallum I."/>
            <person name="Young S."/>
            <person name="Walker B.J."/>
            <person name="Lander E.S."/>
            <person name="Lindblad-Toh K."/>
        </authorList>
    </citation>
    <scope>NUCLEOTIDE SEQUENCE [LARGE SCALE GENOMIC DNA]</scope>
</reference>
<feature type="compositionally biased region" description="Basic and acidic residues" evidence="4">
    <location>
        <begin position="1024"/>
        <end position="1035"/>
    </location>
</feature>
<dbReference type="InterPro" id="IPR016024">
    <property type="entry name" value="ARM-type_fold"/>
</dbReference>
<keyword evidence="3" id="KW-0175">Coiled coil</keyword>
<dbReference type="Pfam" id="PF21581">
    <property type="entry name" value="SCD"/>
    <property type="match status" value="1"/>
</dbReference>
<evidence type="ECO:0000256" key="4">
    <source>
        <dbReference type="SAM" id="MobiDB-lite"/>
    </source>
</evidence>
<feature type="coiled-coil region" evidence="3">
    <location>
        <begin position="248"/>
        <end position="278"/>
    </location>
</feature>
<proteinExistence type="inferred from homology"/>
<keyword evidence="2" id="KW-0159">Chromosome partition</keyword>
<comment type="subunit">
    <text evidence="2">Part of the cohesin complex which is composed of a heterodimer between a SMC1 protein (SMC1A or SMC1B) and SMC3, which are attached via their hinge domain, and RAD21 which link them at their heads, and one STAG protein.</text>
</comment>
<feature type="compositionally biased region" description="Low complexity" evidence="4">
    <location>
        <begin position="1037"/>
        <end position="1047"/>
    </location>
</feature>
<feature type="domain" description="SCD" evidence="5">
    <location>
        <begin position="284"/>
        <end position="369"/>
    </location>
</feature>
<name>W5N699_LEPOC</name>
<evidence type="ECO:0000256" key="1">
    <source>
        <dbReference type="ARBA" id="ARBA00005486"/>
    </source>
</evidence>
<dbReference type="InterPro" id="IPR056396">
    <property type="entry name" value="HEAT_SCC3-SA"/>
</dbReference>
<comment type="function">
    <text evidence="2">Component of cohesin complex, a complex required for the cohesion of sister chromatids after DNA replication. The cohesin complex apparently forms a large proteinaceous ring within which sister chromatids can be trapped. At anaphase, the complex is cleaved and dissociates from chromatin, allowing sister chromatids to segregate.</text>
</comment>
<organism evidence="6 7">
    <name type="scientific">Lepisosteus oculatus</name>
    <name type="common">Spotted gar</name>
    <dbReference type="NCBI Taxonomy" id="7918"/>
    <lineage>
        <taxon>Eukaryota</taxon>
        <taxon>Metazoa</taxon>
        <taxon>Chordata</taxon>
        <taxon>Craniata</taxon>
        <taxon>Vertebrata</taxon>
        <taxon>Euteleostomi</taxon>
        <taxon>Actinopterygii</taxon>
        <taxon>Neopterygii</taxon>
        <taxon>Holostei</taxon>
        <taxon>Semionotiformes</taxon>
        <taxon>Lepisosteidae</taxon>
        <taxon>Lepisosteus</taxon>
    </lineage>
</organism>
<evidence type="ECO:0000259" key="5">
    <source>
        <dbReference type="PROSITE" id="PS51425"/>
    </source>
</evidence>
<reference evidence="6" key="3">
    <citation type="submission" date="2025-09" db="UniProtKB">
        <authorList>
            <consortium name="Ensembl"/>
        </authorList>
    </citation>
    <scope>IDENTIFICATION</scope>
</reference>
<dbReference type="GO" id="GO:0007059">
    <property type="term" value="P:chromosome segregation"/>
    <property type="evidence" value="ECO:0007669"/>
    <property type="project" value="UniProtKB-KW"/>
</dbReference>
<dbReference type="Ensembl" id="ENSLOCT00000016188.1">
    <property type="protein sequence ID" value="ENSLOCP00000016158.1"/>
    <property type="gene ID" value="ENSLOCG00000013098.1"/>
</dbReference>
<evidence type="ECO:0000256" key="3">
    <source>
        <dbReference type="SAM" id="Coils"/>
    </source>
</evidence>
<dbReference type="InterPro" id="IPR020839">
    <property type="entry name" value="SCD"/>
</dbReference>
<sequence length="1208" mass="136541">VVCVLSSSPSVEEWSEPSDSGSDFEPPAKRRSRKRTAHSEPARSPVARQADRETVGVSGPSFDISTPAHTYTHVHKRAQRNTAQAHRTPPRASETRSQQVTAAHLYEAVRGGRTAMRSLIDDFLEGYKQDKEAELLELINFIVMCSGCKGVVNRKMFANMQNAQIISRLTREFDEDSGSYPLCSPGVQWKKFRVNLCMSDSQVRAFRHTSTLIVLKLMTALVEVSLGVGYQRETCQRLYEAELGKELQRQAPAKLEELRDKLAELQEQQEEMNSMINSIFKGVFVHRYRDILPEIRALCMEEIGLWMKIHSESFLNDGYLKYLGWTLHDKQGAVRLKCLKALQGLYSEKDFIGRLELFTNRFKERILSMVLDKEVEAAVEAVHLLVLIQQNTEDVLTQEDCDNVYLLVFSSHRGLASAAGTFLYNRLCSKVEGDSERMEVDNRRMAIIKLLLSFYIQTELHEHGAYLVDSLWDSASAELKDWQTMTELLLGRPGEEEGLGDEEESALIELMVCAVKQAAEGQPPIGRVSGKRVQTAKEKKTRAQDRIRLTGHFIIVLPQLLAKYSADVEKVTCLLQTPLHFNMDIYCTGRLEKYLELLLDQVSMIAEKHTNDGVLDACARVFSELCSDCYTFAGRSNVALSQLVEGLVDRFTTTVEDLLQGTLDEDEQYGAVANLKRIAALYNAKDLTRWELFDPCYQILNHGVQSGHTVMEVMVPALKSAFLHVMWELVRVVNSQPSKAQLSQLKQHTKGLIAVFQSCLSMIKKEIRDQAFLLLCDFLIILSPKLAKGRDDLQTVVFLPPDALRLEMASFVMDYVFVEEEVDDKEEDLEKMEDLHRRRNQLAGYCKLIVYNVLDLSAATDVFKHFVKFYKDFGDIIKETLSRAKLINRVQCAKTVCLSLQQLFTELVQDHGVASMSVSPEFGAMRDLAHRLAMTFGIELHSVREALVALHKDGIRFAFRDLGVGDRPPENLHFLEILSEFSFKLIKQDRALLANFLQRMTSSTSTSSRFWPPMVMYQRSLQTGEKEAGGWDKRSSVSRTSPRTPASRPRRKRATAASSPSVKETAWLDQSSSFHSKLQTPPLTSTVLKKAPQAPSDRESEVYRTLPDRDRASSERGSEADFTNRKQAAFPTPTKTRALPNPTPTPTSGRSRDLDSQLHLLSLIEEDEDDNQEELEIDDDEGSGGTSPLHLPSTRYQHSGGFLEDLFD</sequence>
<evidence type="ECO:0000313" key="7">
    <source>
        <dbReference type="Proteomes" id="UP000018468"/>
    </source>
</evidence>
<evidence type="ECO:0000313" key="6">
    <source>
        <dbReference type="Ensembl" id="ENSLOCP00000016158.1"/>
    </source>
</evidence>
<dbReference type="Proteomes" id="UP000018468">
    <property type="component" value="Linkage group LG2"/>
</dbReference>
<feature type="compositionally biased region" description="Polar residues" evidence="4">
    <location>
        <begin position="1068"/>
        <end position="1087"/>
    </location>
</feature>
<dbReference type="GO" id="GO:0000775">
    <property type="term" value="C:chromosome, centromeric region"/>
    <property type="evidence" value="ECO:0007669"/>
    <property type="project" value="UniProtKB-SubCell"/>
</dbReference>
<keyword evidence="2" id="KW-0539">Nucleus</keyword>
<dbReference type="GO" id="GO:0051301">
    <property type="term" value="P:cell division"/>
    <property type="evidence" value="ECO:0007669"/>
    <property type="project" value="UniProtKB-UniRule"/>
</dbReference>
<dbReference type="GO" id="GO:0005634">
    <property type="term" value="C:nucleus"/>
    <property type="evidence" value="ECO:0007669"/>
    <property type="project" value="UniProtKB-SubCell"/>
</dbReference>
<dbReference type="GO" id="GO:0008278">
    <property type="term" value="C:cohesin complex"/>
    <property type="evidence" value="ECO:0007669"/>
    <property type="project" value="UniProtKB-UniRule"/>
</dbReference>
<feature type="region of interest" description="Disordered" evidence="4">
    <location>
        <begin position="1023"/>
        <end position="1208"/>
    </location>
</feature>
<dbReference type="Pfam" id="PF08514">
    <property type="entry name" value="STAG"/>
    <property type="match status" value="1"/>
</dbReference>
<dbReference type="InterPro" id="IPR013721">
    <property type="entry name" value="STAG"/>
</dbReference>
<dbReference type="PANTHER" id="PTHR11199:SF10">
    <property type="entry name" value="COHESIN SUBUNIT SA"/>
    <property type="match status" value="1"/>
</dbReference>
<comment type="similarity">
    <text evidence="1 2">Belongs to the SCC3 family.</text>
</comment>
<keyword evidence="2" id="KW-0132">Cell division</keyword>
<comment type="subcellular location">
    <subcellularLocation>
        <location evidence="2">Nucleus</location>
    </subcellularLocation>
    <subcellularLocation>
        <location evidence="2">Chromosome</location>
    </subcellularLocation>
    <subcellularLocation>
        <location evidence="2">Chromosome</location>
        <location evidence="2">Centromere</location>
    </subcellularLocation>
</comment>
<keyword evidence="2" id="KW-0131">Cell cycle</keyword>
<feature type="compositionally biased region" description="Basic and acidic residues" evidence="4">
    <location>
        <begin position="1096"/>
        <end position="1124"/>
    </location>
</feature>
<dbReference type="Bgee" id="ENSLOCG00000013098">
    <property type="expression patterns" value="Expressed in testis and 13 other cell types or tissues"/>
</dbReference>
<dbReference type="HOGENOM" id="CLU_005067_1_0_1"/>
<keyword evidence="7" id="KW-1185">Reference proteome</keyword>
<dbReference type="EMBL" id="AHAT01024678">
    <property type="status" value="NOT_ANNOTATED_CDS"/>
    <property type="molecule type" value="Genomic_DNA"/>
</dbReference>
<dbReference type="SUPFAM" id="SSF48371">
    <property type="entry name" value="ARM repeat"/>
    <property type="match status" value="1"/>
</dbReference>
<dbReference type="GeneTree" id="ENSGT00950000182972"/>
<dbReference type="InterPro" id="IPR039662">
    <property type="entry name" value="Cohesin_Scc3/SA"/>
</dbReference>
<dbReference type="AlphaFoldDB" id="W5N699"/>
<evidence type="ECO:0000256" key="2">
    <source>
        <dbReference type="RuleBase" id="RU369063"/>
    </source>
</evidence>
<dbReference type="GO" id="GO:0000785">
    <property type="term" value="C:chromatin"/>
    <property type="evidence" value="ECO:0007669"/>
    <property type="project" value="UniProtKB-UniRule"/>
</dbReference>
<dbReference type="EMBL" id="AHAT01024677">
    <property type="status" value="NOT_ANNOTATED_CDS"/>
    <property type="molecule type" value="Genomic_DNA"/>
</dbReference>
<feature type="compositionally biased region" description="Low complexity" evidence="4">
    <location>
        <begin position="1"/>
        <end position="20"/>
    </location>
</feature>
<protein>
    <recommendedName>
        <fullName evidence="2">Cohesin subunit SA</fullName>
    </recommendedName>
    <alternativeName>
        <fullName evidence="2">SCC3 homolog</fullName>
    </alternativeName>
    <alternativeName>
        <fullName evidence="2">Stromal antigen</fullName>
    </alternativeName>
</protein>
<dbReference type="Pfam" id="PF24571">
    <property type="entry name" value="HEAT_SCC3-SA"/>
    <property type="match status" value="1"/>
</dbReference>
<feature type="compositionally biased region" description="Acidic residues" evidence="4">
    <location>
        <begin position="1164"/>
        <end position="1182"/>
    </location>
</feature>
<keyword evidence="2" id="KW-0158">Chromosome</keyword>